<evidence type="ECO:0000259" key="5">
    <source>
        <dbReference type="PROSITE" id="PS50931"/>
    </source>
</evidence>
<dbReference type="Gene3D" id="3.40.190.290">
    <property type="match status" value="1"/>
</dbReference>
<dbReference type="FunFam" id="1.10.10.10:FF:000001">
    <property type="entry name" value="LysR family transcriptional regulator"/>
    <property type="match status" value="1"/>
</dbReference>
<evidence type="ECO:0000256" key="4">
    <source>
        <dbReference type="ARBA" id="ARBA00023163"/>
    </source>
</evidence>
<organism evidence="6 7">
    <name type="scientific">Enterocloster asparagiformis</name>
    <dbReference type="NCBI Taxonomy" id="333367"/>
    <lineage>
        <taxon>Bacteria</taxon>
        <taxon>Bacillati</taxon>
        <taxon>Bacillota</taxon>
        <taxon>Clostridia</taxon>
        <taxon>Lachnospirales</taxon>
        <taxon>Lachnospiraceae</taxon>
        <taxon>Enterocloster</taxon>
    </lineage>
</organism>
<keyword evidence="3" id="KW-0238">DNA-binding</keyword>
<dbReference type="RefSeq" id="WP_117777322.1">
    <property type="nucleotide sequence ID" value="NZ_QSBM01000006.1"/>
</dbReference>
<dbReference type="GO" id="GO:0003700">
    <property type="term" value="F:DNA-binding transcription factor activity"/>
    <property type="evidence" value="ECO:0007669"/>
    <property type="project" value="InterPro"/>
</dbReference>
<dbReference type="CDD" id="cd05466">
    <property type="entry name" value="PBP2_LTTR_substrate"/>
    <property type="match status" value="1"/>
</dbReference>
<comment type="caution">
    <text evidence="6">The sequence shown here is derived from an EMBL/GenBank/DDBJ whole genome shotgun (WGS) entry which is preliminary data.</text>
</comment>
<dbReference type="Gene3D" id="1.10.10.10">
    <property type="entry name" value="Winged helix-like DNA-binding domain superfamily/Winged helix DNA-binding domain"/>
    <property type="match status" value="1"/>
</dbReference>
<dbReference type="InterPro" id="IPR036388">
    <property type="entry name" value="WH-like_DNA-bd_sf"/>
</dbReference>
<name>A0A413FGK6_9FIRM</name>
<dbReference type="Pfam" id="PF00126">
    <property type="entry name" value="HTH_1"/>
    <property type="match status" value="1"/>
</dbReference>
<protein>
    <submittedName>
        <fullName evidence="6">LysR family transcriptional regulator</fullName>
    </submittedName>
</protein>
<dbReference type="PROSITE" id="PS50931">
    <property type="entry name" value="HTH_LYSR"/>
    <property type="match status" value="1"/>
</dbReference>
<dbReference type="GO" id="GO:0003677">
    <property type="term" value="F:DNA binding"/>
    <property type="evidence" value="ECO:0007669"/>
    <property type="project" value="UniProtKB-KW"/>
</dbReference>
<dbReference type="InterPro" id="IPR050950">
    <property type="entry name" value="HTH-type_LysR_regulators"/>
</dbReference>
<dbReference type="GO" id="GO:0005829">
    <property type="term" value="C:cytosol"/>
    <property type="evidence" value="ECO:0007669"/>
    <property type="project" value="TreeGrafter"/>
</dbReference>
<feature type="domain" description="HTH lysR-type" evidence="5">
    <location>
        <begin position="1"/>
        <end position="58"/>
    </location>
</feature>
<dbReference type="InterPro" id="IPR036390">
    <property type="entry name" value="WH_DNA-bd_sf"/>
</dbReference>
<dbReference type="OrthoDB" id="9785745at2"/>
<accession>A0A413FGK6</accession>
<dbReference type="SUPFAM" id="SSF46785">
    <property type="entry name" value="Winged helix' DNA-binding domain"/>
    <property type="match status" value="1"/>
</dbReference>
<reference evidence="6 7" key="1">
    <citation type="submission" date="2018-08" db="EMBL/GenBank/DDBJ databases">
        <title>A genome reference for cultivated species of the human gut microbiota.</title>
        <authorList>
            <person name="Zou Y."/>
            <person name="Xue W."/>
            <person name="Luo G."/>
        </authorList>
    </citation>
    <scope>NUCLEOTIDE SEQUENCE [LARGE SCALE GENOMIC DNA]</scope>
    <source>
        <strain evidence="6 7">AF04-15</strain>
    </source>
</reference>
<dbReference type="PRINTS" id="PR00039">
    <property type="entry name" value="HTHLYSR"/>
</dbReference>
<sequence>MNLREMNYVVAIYEEQSISKAAERLYISQPSLSKFLINLERELNAQLFDRTTNPLTPTEYGRAYIETARSMLNLNSDMLRRMEDIRNSETGLLRIGMSVVRSAYYIPMVLPEFHRRFPGIQISLEEESATVLEQHLLQGRLDVAITSGIVMDPQINCEVIRRERIYFAVPRGYVKGADDSCKFGDVAPLIPWKQTRFVLLHKQQRVRQIADQVFADYGLEPQVIMETKITDTALKLCAKGMCCAFVSEVTKEDPFYRDMEADYYELDERYSLPVIAACRRGAYIPQSVRYFLQILNEGDGRA</sequence>
<keyword evidence="2" id="KW-0805">Transcription regulation</keyword>
<comment type="similarity">
    <text evidence="1">Belongs to the LysR transcriptional regulatory family.</text>
</comment>
<evidence type="ECO:0000256" key="3">
    <source>
        <dbReference type="ARBA" id="ARBA00023125"/>
    </source>
</evidence>
<dbReference type="Proteomes" id="UP000283880">
    <property type="component" value="Unassembled WGS sequence"/>
</dbReference>
<proteinExistence type="inferred from homology"/>
<evidence type="ECO:0000313" key="6">
    <source>
        <dbReference type="EMBL" id="RGX29907.1"/>
    </source>
</evidence>
<dbReference type="InterPro" id="IPR000847">
    <property type="entry name" value="LysR_HTH_N"/>
</dbReference>
<evidence type="ECO:0000313" key="7">
    <source>
        <dbReference type="Proteomes" id="UP000283880"/>
    </source>
</evidence>
<dbReference type="AlphaFoldDB" id="A0A413FGK6"/>
<dbReference type="EMBL" id="QSBM01000006">
    <property type="protein sequence ID" value="RGX29907.1"/>
    <property type="molecule type" value="Genomic_DNA"/>
</dbReference>
<evidence type="ECO:0000256" key="1">
    <source>
        <dbReference type="ARBA" id="ARBA00009437"/>
    </source>
</evidence>
<keyword evidence="4" id="KW-0804">Transcription</keyword>
<dbReference type="Pfam" id="PF03466">
    <property type="entry name" value="LysR_substrate"/>
    <property type="match status" value="1"/>
</dbReference>
<dbReference type="SUPFAM" id="SSF53850">
    <property type="entry name" value="Periplasmic binding protein-like II"/>
    <property type="match status" value="1"/>
</dbReference>
<dbReference type="InterPro" id="IPR005119">
    <property type="entry name" value="LysR_subst-bd"/>
</dbReference>
<dbReference type="PANTHER" id="PTHR30419">
    <property type="entry name" value="HTH-TYPE TRANSCRIPTIONAL REGULATOR YBHD"/>
    <property type="match status" value="1"/>
</dbReference>
<evidence type="ECO:0000256" key="2">
    <source>
        <dbReference type="ARBA" id="ARBA00023015"/>
    </source>
</evidence>
<gene>
    <name evidence="6" type="ORF">DWV29_09350</name>
</gene>